<dbReference type="PANTHER" id="PTHR38445:SF9">
    <property type="entry name" value="HTH-TYPE TRANSCRIPTIONAL REPRESSOR YTRA"/>
    <property type="match status" value="1"/>
</dbReference>
<gene>
    <name evidence="5" type="ORF">HMPREF9013_0585</name>
</gene>
<dbReference type="Pfam" id="PF00392">
    <property type="entry name" value="GntR"/>
    <property type="match status" value="1"/>
</dbReference>
<dbReference type="GO" id="GO:0003700">
    <property type="term" value="F:DNA-binding transcription factor activity"/>
    <property type="evidence" value="ECO:0007669"/>
    <property type="project" value="InterPro"/>
</dbReference>
<organism evidence="5 6">
    <name type="scientific">Bulleidia extructa W1219</name>
    <dbReference type="NCBI Taxonomy" id="679192"/>
    <lineage>
        <taxon>Bacteria</taxon>
        <taxon>Bacillati</taxon>
        <taxon>Bacillota</taxon>
        <taxon>Erysipelotrichia</taxon>
        <taxon>Erysipelotrichales</taxon>
        <taxon>Erysipelotrichaceae</taxon>
        <taxon>Bulleidia</taxon>
    </lineage>
</organism>
<dbReference type="PROSITE" id="PS50949">
    <property type="entry name" value="HTH_GNTR"/>
    <property type="match status" value="1"/>
</dbReference>
<dbReference type="PANTHER" id="PTHR38445">
    <property type="entry name" value="HTH-TYPE TRANSCRIPTIONAL REPRESSOR YTRA"/>
    <property type="match status" value="1"/>
</dbReference>
<keyword evidence="6" id="KW-1185">Reference proteome</keyword>
<keyword evidence="3" id="KW-0804">Transcription</keyword>
<dbReference type="InterPro" id="IPR000524">
    <property type="entry name" value="Tscrpt_reg_HTH_GntR"/>
</dbReference>
<feature type="domain" description="HTH gntR-type" evidence="4">
    <location>
        <begin position="10"/>
        <end position="78"/>
    </location>
</feature>
<dbReference type="EMBL" id="ADFR01000016">
    <property type="protein sequence ID" value="EFC05301.1"/>
    <property type="molecule type" value="Genomic_DNA"/>
</dbReference>
<dbReference type="SMART" id="SM00345">
    <property type="entry name" value="HTH_GNTR"/>
    <property type="match status" value="1"/>
</dbReference>
<dbReference type="Proteomes" id="UP000005017">
    <property type="component" value="Unassembled WGS sequence"/>
</dbReference>
<comment type="caution">
    <text evidence="5">The sequence shown here is derived from an EMBL/GenBank/DDBJ whole genome shotgun (WGS) entry which is preliminary data.</text>
</comment>
<dbReference type="InterPro" id="IPR036390">
    <property type="entry name" value="WH_DNA-bd_sf"/>
</dbReference>
<keyword evidence="1" id="KW-0805">Transcription regulation</keyword>
<dbReference type="OrthoDB" id="9801546at2"/>
<evidence type="ECO:0000259" key="4">
    <source>
        <dbReference type="PROSITE" id="PS50949"/>
    </source>
</evidence>
<dbReference type="eggNOG" id="COG1725">
    <property type="taxonomic scope" value="Bacteria"/>
</dbReference>
<evidence type="ECO:0000256" key="1">
    <source>
        <dbReference type="ARBA" id="ARBA00023015"/>
    </source>
</evidence>
<keyword evidence="2" id="KW-0238">DNA-binding</keyword>
<dbReference type="RefSeq" id="WP_006627695.1">
    <property type="nucleotide sequence ID" value="NZ_ADFR01000016.1"/>
</dbReference>
<proteinExistence type="predicted"/>
<protein>
    <submittedName>
        <fullName evidence="5">Transcriptional regulator, GntR family</fullName>
    </submittedName>
</protein>
<name>D2MQN2_9FIRM</name>
<evidence type="ECO:0000256" key="2">
    <source>
        <dbReference type="ARBA" id="ARBA00023125"/>
    </source>
</evidence>
<evidence type="ECO:0000256" key="3">
    <source>
        <dbReference type="ARBA" id="ARBA00023163"/>
    </source>
</evidence>
<dbReference type="InterPro" id="IPR036388">
    <property type="entry name" value="WH-like_DNA-bd_sf"/>
</dbReference>
<reference evidence="6" key="1">
    <citation type="submission" date="2009-12" db="EMBL/GenBank/DDBJ databases">
        <title>Sequence of Clostridiales genomosp. BVAB3 str. UPII9-5.</title>
        <authorList>
            <person name="Madupu R."/>
            <person name="Durkin A.S."/>
            <person name="Torralba M."/>
            <person name="Methe B."/>
            <person name="Sutton G.G."/>
            <person name="Strausberg R.L."/>
            <person name="Nelson K.E."/>
        </authorList>
    </citation>
    <scope>NUCLEOTIDE SEQUENCE [LARGE SCALE GENOMIC DNA]</scope>
    <source>
        <strain evidence="6">W1219</strain>
    </source>
</reference>
<dbReference type="STRING" id="679192.HMPREF9013_0585"/>
<sequence>MFLLNLQSKIPLQEQIKNQMIRFIEVGILKEEDRLPSIRQLAQDNGINPNTVMKAYSELEKQGFVYNVPKKGVYVAKINVQQSLESEILNFLRPFQKNGMKQEQLEAIIQKLYREEKNA</sequence>
<dbReference type="CDD" id="cd07377">
    <property type="entry name" value="WHTH_GntR"/>
    <property type="match status" value="1"/>
</dbReference>
<dbReference type="AlphaFoldDB" id="D2MQN2"/>
<dbReference type="SUPFAM" id="SSF46785">
    <property type="entry name" value="Winged helix' DNA-binding domain"/>
    <property type="match status" value="1"/>
</dbReference>
<evidence type="ECO:0000313" key="5">
    <source>
        <dbReference type="EMBL" id="EFC05301.1"/>
    </source>
</evidence>
<dbReference type="GO" id="GO:0003677">
    <property type="term" value="F:DNA binding"/>
    <property type="evidence" value="ECO:0007669"/>
    <property type="project" value="UniProtKB-KW"/>
</dbReference>
<evidence type="ECO:0000313" key="6">
    <source>
        <dbReference type="Proteomes" id="UP000005017"/>
    </source>
</evidence>
<accession>D2MQN2</accession>
<dbReference type="Gene3D" id="1.10.10.10">
    <property type="entry name" value="Winged helix-like DNA-binding domain superfamily/Winged helix DNA-binding domain"/>
    <property type="match status" value="1"/>
</dbReference>